<dbReference type="HOGENOM" id="CLU_2144022_0_0_11"/>
<accession>K0K7K7</accession>
<feature type="transmembrane region" description="Helical" evidence="1">
    <location>
        <begin position="21"/>
        <end position="43"/>
    </location>
</feature>
<gene>
    <name evidence="2" type="ordered locus">BN6_56200</name>
</gene>
<organism evidence="2 3">
    <name type="scientific">Saccharothrix espanaensis (strain ATCC 51144 / DSM 44229 / JCM 9112 / NBRC 15066 / NRRL 15764)</name>
    <dbReference type="NCBI Taxonomy" id="1179773"/>
    <lineage>
        <taxon>Bacteria</taxon>
        <taxon>Bacillati</taxon>
        <taxon>Actinomycetota</taxon>
        <taxon>Actinomycetes</taxon>
        <taxon>Pseudonocardiales</taxon>
        <taxon>Pseudonocardiaceae</taxon>
        <taxon>Saccharothrix</taxon>
    </lineage>
</organism>
<keyword evidence="1" id="KW-0472">Membrane</keyword>
<name>K0K7K7_SACES</name>
<dbReference type="RefSeq" id="WP_015102991.1">
    <property type="nucleotide sequence ID" value="NC_019673.1"/>
</dbReference>
<reference evidence="2 3" key="1">
    <citation type="journal article" date="2012" name="BMC Genomics">
        <title>Complete genome sequence of Saccharothrix espanaensis DSM 44229T and comparison to the other completely sequenced Pseudonocardiaceae.</title>
        <authorList>
            <person name="Strobel T."/>
            <person name="Al-Dilaimi A."/>
            <person name="Blom J."/>
            <person name="Gessner A."/>
            <person name="Kalinowski J."/>
            <person name="Luzhetska M."/>
            <person name="Puhler A."/>
            <person name="Szczepanowski R."/>
            <person name="Bechthold A."/>
            <person name="Ruckert C."/>
        </authorList>
    </citation>
    <scope>NUCLEOTIDE SEQUENCE [LARGE SCALE GENOMIC DNA]</scope>
    <source>
        <strain evidence="3">ATCC 51144 / DSM 44229 / JCM 9112 / NBRC 15066 / NRRL 15764</strain>
    </source>
</reference>
<keyword evidence="1" id="KW-1133">Transmembrane helix</keyword>
<dbReference type="BioCyc" id="SESP1179773:BN6_RS27105-MONOMER"/>
<dbReference type="eggNOG" id="COG0842">
    <property type="taxonomic scope" value="Bacteria"/>
</dbReference>
<sequence>MKALVIAGIGLRRLFRDRISLFFLFVLPFLLILVMGAAFGGAARPALGVVGDGPVLDELRAEPAIRIERLADEAALRSAVEPGEVSAGLAPHQRQAVSRIRPPRPAALVCRG</sequence>
<dbReference type="KEGG" id="sesp:BN6_56200"/>
<protein>
    <submittedName>
        <fullName evidence="2">Putative secreted protein</fullName>
    </submittedName>
</protein>
<dbReference type="EMBL" id="HE804045">
    <property type="protein sequence ID" value="CCH32879.1"/>
    <property type="molecule type" value="Genomic_DNA"/>
</dbReference>
<evidence type="ECO:0000313" key="2">
    <source>
        <dbReference type="EMBL" id="CCH32879.1"/>
    </source>
</evidence>
<keyword evidence="1" id="KW-0812">Transmembrane</keyword>
<proteinExistence type="predicted"/>
<keyword evidence="3" id="KW-1185">Reference proteome</keyword>
<dbReference type="STRING" id="1179773.BN6_56200"/>
<dbReference type="OrthoDB" id="4867262at2"/>
<evidence type="ECO:0000256" key="1">
    <source>
        <dbReference type="SAM" id="Phobius"/>
    </source>
</evidence>
<dbReference type="PATRIC" id="fig|1179773.3.peg.5661"/>
<dbReference type="Proteomes" id="UP000006281">
    <property type="component" value="Chromosome"/>
</dbReference>
<evidence type="ECO:0000313" key="3">
    <source>
        <dbReference type="Proteomes" id="UP000006281"/>
    </source>
</evidence>
<dbReference type="AlphaFoldDB" id="K0K7K7"/>